<comment type="caution">
    <text evidence="1">The sequence shown here is derived from an EMBL/GenBank/DDBJ whole genome shotgun (WGS) entry which is preliminary data.</text>
</comment>
<evidence type="ECO:0008006" key="3">
    <source>
        <dbReference type="Google" id="ProtNLM"/>
    </source>
</evidence>
<keyword evidence="2" id="KW-1185">Reference proteome</keyword>
<evidence type="ECO:0000313" key="2">
    <source>
        <dbReference type="Proteomes" id="UP000602198"/>
    </source>
</evidence>
<evidence type="ECO:0000313" key="1">
    <source>
        <dbReference type="EMBL" id="MBL1074309.1"/>
    </source>
</evidence>
<accession>A0ABS1M188</accession>
<dbReference type="EMBL" id="JAERRJ010000002">
    <property type="protein sequence ID" value="MBL1074309.1"/>
    <property type="molecule type" value="Genomic_DNA"/>
</dbReference>
<name>A0ABS1M188_9NOCA</name>
<dbReference type="RefSeq" id="WP_201945115.1">
    <property type="nucleotide sequence ID" value="NZ_JAERRJ010000002.1"/>
</dbReference>
<protein>
    <recommendedName>
        <fullName evidence="3">Transcriptional regulator, AbiEi antitoxin, Type IV TA system</fullName>
    </recommendedName>
</protein>
<dbReference type="Proteomes" id="UP000602198">
    <property type="component" value="Unassembled WGS sequence"/>
</dbReference>
<organism evidence="1 2">
    <name type="scientific">Nocardia acididurans</name>
    <dbReference type="NCBI Taxonomy" id="2802282"/>
    <lineage>
        <taxon>Bacteria</taxon>
        <taxon>Bacillati</taxon>
        <taxon>Actinomycetota</taxon>
        <taxon>Actinomycetes</taxon>
        <taxon>Mycobacteriales</taxon>
        <taxon>Nocardiaceae</taxon>
        <taxon>Nocardia</taxon>
    </lineage>
</organism>
<gene>
    <name evidence="1" type="ORF">JK358_07855</name>
</gene>
<sequence>MVKPESALRRLMRETGKLLEPYGFEGADPTWTRIQDSGIATVGRTRLLRTWTAGEQVLRFGLTLSATPAPWWTFCNWRNTRLGLPAIPLEKATGPAQLTDSALPAPMTTLWTMHADPTTPGHIAPSDIDRIRTDLPRRVHTYARRSLRLLNPDHHLEELLALPEKTRATWEAIAILLAAQGPTPDLDNALTHLTDLTPEPPTLAEEIHTYAQSRPAMV</sequence>
<proteinExistence type="predicted"/>
<reference evidence="1 2" key="1">
    <citation type="submission" date="2021-01" db="EMBL/GenBank/DDBJ databases">
        <title>WGS of actinomycetes isolated from Thailand.</title>
        <authorList>
            <person name="Thawai C."/>
        </authorList>
    </citation>
    <scope>NUCLEOTIDE SEQUENCE [LARGE SCALE GENOMIC DNA]</scope>
    <source>
        <strain evidence="1 2">LPG 2</strain>
    </source>
</reference>